<dbReference type="AlphaFoldDB" id="A0A6L5XHM3"/>
<dbReference type="Pfam" id="PF01966">
    <property type="entry name" value="HD"/>
    <property type="match status" value="1"/>
</dbReference>
<dbReference type="EMBL" id="VUMH01000001">
    <property type="protein sequence ID" value="MSS26602.1"/>
    <property type="molecule type" value="Genomic_DNA"/>
</dbReference>
<evidence type="ECO:0000313" key="2">
    <source>
        <dbReference type="EMBL" id="MSS26602.1"/>
    </source>
</evidence>
<dbReference type="SMART" id="SM00471">
    <property type="entry name" value="HDc"/>
    <property type="match status" value="2"/>
</dbReference>
<dbReference type="InterPro" id="IPR037522">
    <property type="entry name" value="HD_GYP_dom"/>
</dbReference>
<proteinExistence type="predicted"/>
<name>A0A6L5XHM3_9BACT</name>
<organism evidence="2 3">
    <name type="scientific">Desulfovibrio porci</name>
    <dbReference type="NCBI Taxonomy" id="2605782"/>
    <lineage>
        <taxon>Bacteria</taxon>
        <taxon>Pseudomonadati</taxon>
        <taxon>Thermodesulfobacteriota</taxon>
        <taxon>Desulfovibrionia</taxon>
        <taxon>Desulfovibrionales</taxon>
        <taxon>Desulfovibrionaceae</taxon>
        <taxon>Desulfovibrio</taxon>
    </lineage>
</organism>
<dbReference type="CDD" id="cd00077">
    <property type="entry name" value="HDc"/>
    <property type="match status" value="2"/>
</dbReference>
<evidence type="ECO:0000313" key="3">
    <source>
        <dbReference type="Proteomes" id="UP000477488"/>
    </source>
</evidence>
<accession>A0A6L5XHM3</accession>
<reference evidence="2 3" key="1">
    <citation type="submission" date="2019-09" db="EMBL/GenBank/DDBJ databases">
        <title>In-depth cultivation of the pig gut microbiome towards novel bacterial diversity and tailored functional studies.</title>
        <authorList>
            <person name="Wylensek D."/>
            <person name="Hitch T.C.A."/>
            <person name="Clavel T."/>
        </authorList>
    </citation>
    <scope>NUCLEOTIDE SEQUENCE [LARGE SCALE GENOMIC DNA]</scope>
    <source>
        <strain evidence="2 3">PG-178-WT-4</strain>
    </source>
</reference>
<keyword evidence="3" id="KW-1185">Reference proteome</keyword>
<dbReference type="SUPFAM" id="SSF109604">
    <property type="entry name" value="HD-domain/PDEase-like"/>
    <property type="match status" value="2"/>
</dbReference>
<protein>
    <submittedName>
        <fullName evidence="2">HD domain-containing protein</fullName>
    </submittedName>
</protein>
<evidence type="ECO:0000259" key="1">
    <source>
        <dbReference type="PROSITE" id="PS51832"/>
    </source>
</evidence>
<dbReference type="Proteomes" id="UP000477488">
    <property type="component" value="Unassembled WGS sequence"/>
</dbReference>
<dbReference type="PROSITE" id="PS51832">
    <property type="entry name" value="HD_GYP"/>
    <property type="match status" value="1"/>
</dbReference>
<dbReference type="InterPro" id="IPR003607">
    <property type="entry name" value="HD/PDEase_dom"/>
</dbReference>
<dbReference type="Pfam" id="PF13487">
    <property type="entry name" value="HD_5"/>
    <property type="match status" value="1"/>
</dbReference>
<dbReference type="PANTHER" id="PTHR43155:SF1">
    <property type="entry name" value="3'3'-CGAMP-SPECIFIC PHOSPHODIESTERASE 1"/>
    <property type="match status" value="1"/>
</dbReference>
<dbReference type="Gene3D" id="1.10.3210.10">
    <property type="entry name" value="Hypothetical protein af1432"/>
    <property type="match status" value="2"/>
</dbReference>
<feature type="domain" description="HD-GYP" evidence="1">
    <location>
        <begin position="198"/>
        <end position="395"/>
    </location>
</feature>
<sequence length="436" mass="48316">MRTPRLFDLLSFFSTALDIVTPALAGHHARVAWLSLRMAEKLGYDRRTRTRLLTAAILHDIGTVPMKTETRDLVFEINEGPHCRAGWAFCKTAGLPRTICNMVLHHHTPWNAARHDDDARLGNLIHLADRLDILLRAQKTEGFAAEVERLCRQREKFAPRYLEALHALAGDREITEQSGRTQSMLRHLGEIAPQEGLSPQKLLKVCGLFSQIIDSKSPFTATHSSGVAHTARALFRRSGLADATELSAIFVAGLLHDIGKLAVPSDILEKPAALSPDEFDIIKRHAEVGLQLLGGVPGFACIRNWGGLHHERPDGSGYPLGLSGRSFPLPARIMAVADVFTALTEDRPYREGMPVGEALEIMRDMARRDALDRDMVSLLADDVERINQARLRGQGKAAENFQQLRVLCRKPGKAEPIWAASVHVCDESKTCDRNVI</sequence>
<dbReference type="PANTHER" id="PTHR43155">
    <property type="entry name" value="CYCLIC DI-GMP PHOSPHODIESTERASE PA4108-RELATED"/>
    <property type="match status" value="1"/>
</dbReference>
<gene>
    <name evidence="2" type="ORF">FYJ44_00760</name>
</gene>
<dbReference type="InterPro" id="IPR006674">
    <property type="entry name" value="HD_domain"/>
</dbReference>
<dbReference type="RefSeq" id="WP_154508256.1">
    <property type="nucleotide sequence ID" value="NZ_DBFWWU010000138.1"/>
</dbReference>
<comment type="caution">
    <text evidence="2">The sequence shown here is derived from an EMBL/GenBank/DDBJ whole genome shotgun (WGS) entry which is preliminary data.</text>
</comment>